<evidence type="ECO:0000256" key="1">
    <source>
        <dbReference type="ARBA" id="ARBA00007569"/>
    </source>
</evidence>
<dbReference type="Pfam" id="PF00329">
    <property type="entry name" value="Complex1_30kDa"/>
    <property type="match status" value="1"/>
</dbReference>
<dbReference type="PANTHER" id="PTHR10884">
    <property type="entry name" value="NADH DEHYDROGENASE UBIQUINONE IRON-SULFUR PROTEIN 3"/>
    <property type="match status" value="1"/>
</dbReference>
<name>A0A382C5V6_9ZZZZ</name>
<comment type="similarity">
    <text evidence="1">Belongs to the complex I 30 kDa subunit family.</text>
</comment>
<dbReference type="InterPro" id="IPR037232">
    <property type="entry name" value="NADH_quin_OxRdtase_su_C/D-like"/>
</dbReference>
<reference evidence="4" key="1">
    <citation type="submission" date="2018-05" db="EMBL/GenBank/DDBJ databases">
        <authorList>
            <person name="Lanie J.A."/>
            <person name="Ng W.-L."/>
            <person name="Kazmierczak K.M."/>
            <person name="Andrzejewski T.M."/>
            <person name="Davidsen T.M."/>
            <person name="Wayne K.J."/>
            <person name="Tettelin H."/>
            <person name="Glass J.I."/>
            <person name="Rusch D."/>
            <person name="Podicherti R."/>
            <person name="Tsui H.-C.T."/>
            <person name="Winkler M.E."/>
        </authorList>
    </citation>
    <scope>NUCLEOTIDE SEQUENCE</scope>
</reference>
<evidence type="ECO:0000259" key="3">
    <source>
        <dbReference type="Pfam" id="PF00329"/>
    </source>
</evidence>
<dbReference type="InterPro" id="IPR010218">
    <property type="entry name" value="NADH_DH_suC"/>
</dbReference>
<dbReference type="NCBIfam" id="TIGR01961">
    <property type="entry name" value="NuoC_fam"/>
    <property type="match status" value="1"/>
</dbReference>
<dbReference type="InterPro" id="IPR001268">
    <property type="entry name" value="NADH_UbQ_OxRdtase_30kDa_su"/>
</dbReference>
<feature type="domain" description="NADH:ubiquinone oxidoreductase 30kDa subunit" evidence="3">
    <location>
        <begin position="7"/>
        <end position="126"/>
    </location>
</feature>
<keyword evidence="2" id="KW-0813">Transport</keyword>
<dbReference type="PROSITE" id="PS00542">
    <property type="entry name" value="COMPLEX1_30K"/>
    <property type="match status" value="1"/>
</dbReference>
<accession>A0A382C5V6</accession>
<dbReference type="SUPFAM" id="SSF143243">
    <property type="entry name" value="Nqo5-like"/>
    <property type="match status" value="1"/>
</dbReference>
<organism evidence="4">
    <name type="scientific">marine metagenome</name>
    <dbReference type="NCBI Taxonomy" id="408172"/>
    <lineage>
        <taxon>unclassified sequences</taxon>
        <taxon>metagenomes</taxon>
        <taxon>ecological metagenomes</taxon>
    </lineage>
</organism>
<dbReference type="GO" id="GO:0008137">
    <property type="term" value="F:NADH dehydrogenase (ubiquinone) activity"/>
    <property type="evidence" value="ECO:0007669"/>
    <property type="project" value="InterPro"/>
</dbReference>
<dbReference type="EMBL" id="UINC01032704">
    <property type="protein sequence ID" value="SVB20807.1"/>
    <property type="molecule type" value="Genomic_DNA"/>
</dbReference>
<protein>
    <recommendedName>
        <fullName evidence="3">NADH:ubiquinone oxidoreductase 30kDa subunit domain-containing protein</fullName>
    </recommendedName>
</protein>
<dbReference type="GO" id="GO:0016651">
    <property type="term" value="F:oxidoreductase activity, acting on NAD(P)H"/>
    <property type="evidence" value="ECO:0007669"/>
    <property type="project" value="InterPro"/>
</dbReference>
<dbReference type="PANTHER" id="PTHR10884:SF14">
    <property type="entry name" value="NADH DEHYDROGENASE [UBIQUINONE] IRON-SULFUR PROTEIN 3, MITOCHONDRIAL"/>
    <property type="match status" value="1"/>
</dbReference>
<dbReference type="InterPro" id="IPR020396">
    <property type="entry name" value="NADH_UbQ_OxRdtase_CS"/>
</dbReference>
<dbReference type="AlphaFoldDB" id="A0A382C5V6"/>
<gene>
    <name evidence="4" type="ORF">METZ01_LOCUS173661</name>
</gene>
<dbReference type="Gene3D" id="3.30.460.80">
    <property type="entry name" value="NADH:ubiquinone oxidoreductase, 30kDa subunit"/>
    <property type="match status" value="1"/>
</dbReference>
<proteinExistence type="inferred from homology"/>
<evidence type="ECO:0000313" key="4">
    <source>
        <dbReference type="EMBL" id="SVB20807.1"/>
    </source>
</evidence>
<sequence>MADHQVELDSAHWFDIATFMKNDPNLSFDQLECITGVDPGEDSQLQTRYNLHSMEYRHKIEVVIRHDRENPKVASIEQLWRIGDWFERETYDMYGIIYEGHRDLRRILCPDDWEGWPLRKDYEGQESYHGIVVPKMKEEEGWE</sequence>
<evidence type="ECO:0000256" key="2">
    <source>
        <dbReference type="ARBA" id="ARBA00022448"/>
    </source>
</evidence>